<name>A0A7C9RL36_9BRAD</name>
<evidence type="ECO:0000313" key="2">
    <source>
        <dbReference type="Proteomes" id="UP000480266"/>
    </source>
</evidence>
<sequence>MDKRAIFTTPLDYENGFNGCMFRSWEVFATKEQKPASQVERSRIPTATAKDVDGMKTDRHFETKPARPPVVGCPNCKGYPMAVQGLALRTSNPSATDRALYFCDLCGYTKIEAVLPDED</sequence>
<reference evidence="1" key="1">
    <citation type="submission" date="2020-02" db="EMBL/GenBank/DDBJ databases">
        <title>Draft genome sequence of Candidatus Afipia apatlaquensis IBT-C3, a potential strain for decolorization of textile dyes.</title>
        <authorList>
            <person name="Sanchez-Reyes A."/>
            <person name="Breton-Deval L."/>
            <person name="Mangelson H."/>
            <person name="Sanchez-Flores A."/>
        </authorList>
    </citation>
    <scope>NUCLEOTIDE SEQUENCE [LARGE SCALE GENOMIC DNA]</scope>
    <source>
        <strain evidence="1">IBT-C3</strain>
    </source>
</reference>
<organism evidence="1 2">
    <name type="scientific">Candidatus Afipia apatlaquensis</name>
    <dbReference type="NCBI Taxonomy" id="2712852"/>
    <lineage>
        <taxon>Bacteria</taxon>
        <taxon>Pseudomonadati</taxon>
        <taxon>Pseudomonadota</taxon>
        <taxon>Alphaproteobacteria</taxon>
        <taxon>Hyphomicrobiales</taxon>
        <taxon>Nitrobacteraceae</taxon>
        <taxon>Afipia</taxon>
    </lineage>
</organism>
<evidence type="ECO:0000313" key="1">
    <source>
        <dbReference type="EMBL" id="NGX99602.1"/>
    </source>
</evidence>
<dbReference type="AlphaFoldDB" id="A0A7C9RL36"/>
<proteinExistence type="predicted"/>
<dbReference type="EMBL" id="JAAMRR010001630">
    <property type="protein sequence ID" value="NGX99602.1"/>
    <property type="molecule type" value="Genomic_DNA"/>
</dbReference>
<keyword evidence="2" id="KW-1185">Reference proteome</keyword>
<accession>A0A7C9RL36</accession>
<dbReference type="Proteomes" id="UP000480266">
    <property type="component" value="Unassembled WGS sequence"/>
</dbReference>
<protein>
    <submittedName>
        <fullName evidence="1">Uncharacterized protein</fullName>
    </submittedName>
</protein>
<gene>
    <name evidence="1" type="ORF">G4V63_31775</name>
</gene>
<comment type="caution">
    <text evidence="1">The sequence shown here is derived from an EMBL/GenBank/DDBJ whole genome shotgun (WGS) entry which is preliminary data.</text>
</comment>